<comment type="caution">
    <text evidence="2">The sequence shown here is derived from an EMBL/GenBank/DDBJ whole genome shotgun (WGS) entry which is preliminary data.</text>
</comment>
<protein>
    <recommendedName>
        <fullName evidence="4">RNI-like protein</fullName>
    </recommendedName>
</protein>
<reference evidence="2" key="1">
    <citation type="journal article" date="2020" name="Fungal Divers.">
        <title>Resolving the Mortierellaceae phylogeny through synthesis of multi-gene phylogenetics and phylogenomics.</title>
        <authorList>
            <person name="Vandepol N."/>
            <person name="Liber J."/>
            <person name="Desiro A."/>
            <person name="Na H."/>
            <person name="Kennedy M."/>
            <person name="Barry K."/>
            <person name="Grigoriev I.V."/>
            <person name="Miller A.N."/>
            <person name="O'Donnell K."/>
            <person name="Stajich J.E."/>
            <person name="Bonito G."/>
        </authorList>
    </citation>
    <scope>NUCLEOTIDE SEQUENCE</scope>
    <source>
        <strain evidence="2">REB-010B</strain>
    </source>
</reference>
<evidence type="ECO:0000313" key="3">
    <source>
        <dbReference type="Proteomes" id="UP000738325"/>
    </source>
</evidence>
<dbReference type="Gene3D" id="3.80.10.10">
    <property type="entry name" value="Ribonuclease Inhibitor"/>
    <property type="match status" value="1"/>
</dbReference>
<name>A0A9P6RP39_9FUNG</name>
<sequence>MLGNSNERDGPRMQTVKHTLEGESLDFAVPVSANPATGEAVVMLQPVLDLFPDTVALARVDGTPLPFLTNADGVLMVPLRVAYFQDETLIIVPATKLPPRQQDPPFALHNALPSPVRSVSSTNPFRSVRNWPLGSYTEMDHDLSDPFSLGALADSLPDTSQLVSPDNSTGTDTHTDSGVALLAQSMPLSEQPVPRLFVVLPDARPRHRAESRSQQSPRAAAARGSQADSYNDDSDTALRTFRLYFLCDCGRGATFPFQTTHEVADKCGDEINIHNCIHVADQPGYEVLNMSQFSHQFGAYTLLLLRLFQRGISTSSHNKRGDTEPLKFEIPPLAQNQYTDVLQPFSWEIQERVSTAIKTLQEMVPGEALEREDEGAVPVVDLWRLWECVEGLQVGGRSPVETMYRTRVHDGAIRWICDKHYQVTFGYLQEDRDLLLWHCKDIIGEEDGDNLSSQLNEATDVDEDLTPSPTNKHVSFDDRTKHLKIVDALSAIKVRHLQTVLSNDNMIQQVTLVTSLSSKDVLKSITDMVSRSRIPVWTLSLVPEQRDTITAPHTATLGAPSSAPPMYSKADKEAEVHASAQSFRTDTSATASEVYANGQHICDLFVLGQVEELTVPDLDHYIFANKSPAPGDSPHLRKLNIWGSNLAGTSDSTGGDGHLDLNRPWNTAGFGSLIKAFANLTDLCLSGIYLGSPVAVNSQKTDHNREPFPRQIAELVQTFLYLPRLSKLGLSSCGIRKEHCMQLSQSLALLDNRITHLDIHNNWIEDDGLAELLWAVGRRLFALDARNTGFGDASAFALASMLQSQEHEILHSNTNGHGSRMGIYRILRLEETSNPHRRLWPSDKQHTFPESARDLSVEGRGNLVRALELLQAKELCIRFELGFSDADFASAFAGMKNLECLELLEVSYSNFGPLALAAMLRIFRATSCRIRRLEIDSTLLTEQEQKAALDEILTI</sequence>
<proteinExistence type="predicted"/>
<dbReference type="OrthoDB" id="120976at2759"/>
<keyword evidence="3" id="KW-1185">Reference proteome</keyword>
<feature type="region of interest" description="Disordered" evidence="1">
    <location>
        <begin position="204"/>
        <end position="232"/>
    </location>
</feature>
<evidence type="ECO:0000256" key="1">
    <source>
        <dbReference type="SAM" id="MobiDB-lite"/>
    </source>
</evidence>
<dbReference type="AlphaFoldDB" id="A0A9P6RP39"/>
<dbReference type="EMBL" id="JAAAIP010000127">
    <property type="protein sequence ID" value="KAG0325024.1"/>
    <property type="molecule type" value="Genomic_DNA"/>
</dbReference>
<dbReference type="SUPFAM" id="SSF52047">
    <property type="entry name" value="RNI-like"/>
    <property type="match status" value="1"/>
</dbReference>
<evidence type="ECO:0000313" key="2">
    <source>
        <dbReference type="EMBL" id="KAG0325024.1"/>
    </source>
</evidence>
<dbReference type="Proteomes" id="UP000738325">
    <property type="component" value="Unassembled WGS sequence"/>
</dbReference>
<evidence type="ECO:0008006" key="4">
    <source>
        <dbReference type="Google" id="ProtNLM"/>
    </source>
</evidence>
<dbReference type="InterPro" id="IPR032675">
    <property type="entry name" value="LRR_dom_sf"/>
</dbReference>
<accession>A0A9P6RP39</accession>
<feature type="compositionally biased region" description="Low complexity" evidence="1">
    <location>
        <begin position="212"/>
        <end position="227"/>
    </location>
</feature>
<organism evidence="2 3">
    <name type="scientific">Dissophora globulifera</name>
    <dbReference type="NCBI Taxonomy" id="979702"/>
    <lineage>
        <taxon>Eukaryota</taxon>
        <taxon>Fungi</taxon>
        <taxon>Fungi incertae sedis</taxon>
        <taxon>Mucoromycota</taxon>
        <taxon>Mortierellomycotina</taxon>
        <taxon>Mortierellomycetes</taxon>
        <taxon>Mortierellales</taxon>
        <taxon>Mortierellaceae</taxon>
        <taxon>Dissophora</taxon>
    </lineage>
</organism>
<gene>
    <name evidence="2" type="ORF">BGZ99_001121</name>
</gene>